<reference evidence="2 3" key="2">
    <citation type="submission" date="2017-02" db="EMBL/GenBank/DDBJ databases">
        <title>A genome survey and senescence transcriptome analysis in Lentinula edodes.</title>
        <authorList>
            <person name="Sakamoto Y."/>
            <person name="Nakade K."/>
            <person name="Sato S."/>
            <person name="Yoshida Y."/>
            <person name="Miyazaki K."/>
            <person name="Natsume S."/>
            <person name="Konno N."/>
        </authorList>
    </citation>
    <scope>NUCLEOTIDE SEQUENCE [LARGE SCALE GENOMIC DNA]</scope>
    <source>
        <strain evidence="2 3">NBRC 111202</strain>
    </source>
</reference>
<evidence type="ECO:0000313" key="3">
    <source>
        <dbReference type="Proteomes" id="UP000188533"/>
    </source>
</evidence>
<dbReference type="EMBL" id="BDGU01001230">
    <property type="protein sequence ID" value="GAW09703.1"/>
    <property type="molecule type" value="Genomic_DNA"/>
</dbReference>
<organism evidence="2 3">
    <name type="scientific">Lentinula edodes</name>
    <name type="common">Shiitake mushroom</name>
    <name type="synonym">Lentinus edodes</name>
    <dbReference type="NCBI Taxonomy" id="5353"/>
    <lineage>
        <taxon>Eukaryota</taxon>
        <taxon>Fungi</taxon>
        <taxon>Dikarya</taxon>
        <taxon>Basidiomycota</taxon>
        <taxon>Agaricomycotina</taxon>
        <taxon>Agaricomycetes</taxon>
        <taxon>Agaricomycetidae</taxon>
        <taxon>Agaricales</taxon>
        <taxon>Marasmiineae</taxon>
        <taxon>Omphalotaceae</taxon>
        <taxon>Lentinula</taxon>
    </lineage>
</organism>
<dbReference type="AlphaFoldDB" id="A0A1Q3ER92"/>
<sequence>MSNSGVASKQENLLIQCPTRFDDKSWIEIQTARLYASVSAGTLMAISWPLKDPRRAVLWSTPKLTLLVKVVSKSNLYLFNFFRSTLLCDSEHLPNCPFISICCSRYSKMHFTLAIAHVLLGLFTLCGSYPTGTNSVTEHSLPSGTNSLAKASPSPTGTNTMAILHVSSS</sequence>
<reference evidence="2 3" key="1">
    <citation type="submission" date="2016-08" db="EMBL/GenBank/DDBJ databases">
        <authorList>
            <consortium name="Lentinula edodes genome sequencing consortium"/>
            <person name="Sakamoto Y."/>
            <person name="Nakade K."/>
            <person name="Sato S."/>
            <person name="Yoshida Y."/>
            <person name="Miyazaki K."/>
            <person name="Natsume S."/>
            <person name="Konno N."/>
        </authorList>
    </citation>
    <scope>NUCLEOTIDE SEQUENCE [LARGE SCALE GENOMIC DNA]</scope>
    <source>
        <strain evidence="2 3">NBRC 111202</strain>
    </source>
</reference>
<name>A0A1Q3ER92_LENED</name>
<evidence type="ECO:0000256" key="1">
    <source>
        <dbReference type="SAM" id="MobiDB-lite"/>
    </source>
</evidence>
<keyword evidence="3" id="KW-1185">Reference proteome</keyword>
<dbReference type="Proteomes" id="UP000188533">
    <property type="component" value="Unassembled WGS sequence"/>
</dbReference>
<feature type="region of interest" description="Disordered" evidence="1">
    <location>
        <begin position="137"/>
        <end position="156"/>
    </location>
</feature>
<evidence type="ECO:0000313" key="2">
    <source>
        <dbReference type="EMBL" id="GAW09703.1"/>
    </source>
</evidence>
<gene>
    <name evidence="2" type="ORF">LENED_011881</name>
</gene>
<proteinExistence type="predicted"/>
<protein>
    <submittedName>
        <fullName evidence="2">Uncharacterized protein</fullName>
    </submittedName>
</protein>
<comment type="caution">
    <text evidence="2">The sequence shown here is derived from an EMBL/GenBank/DDBJ whole genome shotgun (WGS) entry which is preliminary data.</text>
</comment>
<accession>A0A1Q3ER92</accession>